<dbReference type="AlphaFoldDB" id="A0A653CI73"/>
<keyword evidence="2" id="KW-1185">Reference proteome</keyword>
<evidence type="ECO:0000313" key="1">
    <source>
        <dbReference type="EMBL" id="VEN47598.1"/>
    </source>
</evidence>
<reference evidence="1 2" key="1">
    <citation type="submission" date="2019-01" db="EMBL/GenBank/DDBJ databases">
        <authorList>
            <person name="Sayadi A."/>
        </authorList>
    </citation>
    <scope>NUCLEOTIDE SEQUENCE [LARGE SCALE GENOMIC DNA]</scope>
</reference>
<accession>A0A653CI73</accession>
<sequence length="97" mass="11735">MVTGYSLREWMKKVFHFLVGLQELQIQPQQNQSQYLSNPIWLCHLYQSLQQFQLDLRTPSQILLPSEMDKILLFIIWHYAHCIYTKSTLFCFSLNFY</sequence>
<evidence type="ECO:0000313" key="2">
    <source>
        <dbReference type="Proteomes" id="UP000410492"/>
    </source>
</evidence>
<dbReference type="EMBL" id="CAACVG010007907">
    <property type="protein sequence ID" value="VEN47598.1"/>
    <property type="molecule type" value="Genomic_DNA"/>
</dbReference>
<proteinExistence type="predicted"/>
<name>A0A653CI73_CALMS</name>
<gene>
    <name evidence="1" type="ORF">CALMAC_LOCUS9315</name>
</gene>
<protein>
    <submittedName>
        <fullName evidence="1">Uncharacterized protein</fullName>
    </submittedName>
</protein>
<organism evidence="1 2">
    <name type="scientific">Callosobruchus maculatus</name>
    <name type="common">Southern cowpea weevil</name>
    <name type="synonym">Pulse bruchid</name>
    <dbReference type="NCBI Taxonomy" id="64391"/>
    <lineage>
        <taxon>Eukaryota</taxon>
        <taxon>Metazoa</taxon>
        <taxon>Ecdysozoa</taxon>
        <taxon>Arthropoda</taxon>
        <taxon>Hexapoda</taxon>
        <taxon>Insecta</taxon>
        <taxon>Pterygota</taxon>
        <taxon>Neoptera</taxon>
        <taxon>Endopterygota</taxon>
        <taxon>Coleoptera</taxon>
        <taxon>Polyphaga</taxon>
        <taxon>Cucujiformia</taxon>
        <taxon>Chrysomeloidea</taxon>
        <taxon>Chrysomelidae</taxon>
        <taxon>Bruchinae</taxon>
        <taxon>Bruchini</taxon>
        <taxon>Callosobruchus</taxon>
    </lineage>
</organism>
<dbReference type="Proteomes" id="UP000410492">
    <property type="component" value="Unassembled WGS sequence"/>
</dbReference>